<sequence length="86" mass="9541">MIRLSAVSVLARHLSHIPLAKSEYHGKLTRPHAEVRVAREGCVAPPVTLRALRVRLAITPTHPHHMGNRSTRSVFQDGIVLLRKVG</sequence>
<organism evidence="1 2">
    <name type="scientific">Methanoculleus bourgensis</name>
    <dbReference type="NCBI Taxonomy" id="83986"/>
    <lineage>
        <taxon>Archaea</taxon>
        <taxon>Methanobacteriati</taxon>
        <taxon>Methanobacteriota</taxon>
        <taxon>Stenosarchaea group</taxon>
        <taxon>Methanomicrobia</taxon>
        <taxon>Methanomicrobiales</taxon>
        <taxon>Methanomicrobiaceae</taxon>
        <taxon>Methanoculleus</taxon>
    </lineage>
</organism>
<name>A0A0X3BN98_9EURY</name>
<proteinExistence type="predicted"/>
<dbReference type="EMBL" id="LT158599">
    <property type="protein sequence ID" value="CVK33369.1"/>
    <property type="molecule type" value="Genomic_DNA"/>
</dbReference>
<dbReference type="AlphaFoldDB" id="A0A0X3BN98"/>
<evidence type="ECO:0000313" key="1">
    <source>
        <dbReference type="EMBL" id="CVK33369.1"/>
    </source>
</evidence>
<dbReference type="KEGG" id="mema:MMAB1_2156"/>
<protein>
    <submittedName>
        <fullName evidence="1">Uncharacterized protein</fullName>
    </submittedName>
</protein>
<gene>
    <name evidence="1" type="ORF">MMAB1_2156</name>
</gene>
<accession>A0A0X3BN98</accession>
<dbReference type="Proteomes" id="UP000069850">
    <property type="component" value="Chromosome 1"/>
</dbReference>
<reference evidence="1 2" key="1">
    <citation type="submission" date="2016-01" db="EMBL/GenBank/DDBJ databases">
        <authorList>
            <person name="Manzoor S."/>
        </authorList>
    </citation>
    <scope>NUCLEOTIDE SEQUENCE [LARGE SCALE GENOMIC DNA]</scope>
    <source>
        <strain evidence="1">Methanoculleus sp MAB1</strain>
    </source>
</reference>
<evidence type="ECO:0000313" key="2">
    <source>
        <dbReference type="Proteomes" id="UP000069850"/>
    </source>
</evidence>